<dbReference type="PROSITE" id="PS51257">
    <property type="entry name" value="PROKAR_LIPOPROTEIN"/>
    <property type="match status" value="1"/>
</dbReference>
<dbReference type="PANTHER" id="PTHR42901">
    <property type="entry name" value="ALCOHOL DEHYDROGENASE"/>
    <property type="match status" value="1"/>
</dbReference>
<dbReference type="FunFam" id="3.40.50.720:FF:000047">
    <property type="entry name" value="NADP-dependent L-serine/L-allo-threonine dehydrogenase"/>
    <property type="match status" value="1"/>
</dbReference>
<dbReference type="Pfam" id="PF00106">
    <property type="entry name" value="adh_short"/>
    <property type="match status" value="1"/>
</dbReference>
<protein>
    <submittedName>
        <fullName evidence="3">Unannotated protein</fullName>
    </submittedName>
</protein>
<keyword evidence="2" id="KW-0560">Oxidoreductase</keyword>
<dbReference type="AlphaFoldDB" id="A0A6J7AQ09"/>
<dbReference type="GO" id="GO:0016616">
    <property type="term" value="F:oxidoreductase activity, acting on the CH-OH group of donors, NAD or NADP as acceptor"/>
    <property type="evidence" value="ECO:0007669"/>
    <property type="project" value="UniProtKB-ARBA"/>
</dbReference>
<evidence type="ECO:0000256" key="2">
    <source>
        <dbReference type="ARBA" id="ARBA00023002"/>
    </source>
</evidence>
<dbReference type="EMBL" id="CAFABK010000078">
    <property type="protein sequence ID" value="CAB4834079.1"/>
    <property type="molecule type" value="Genomic_DNA"/>
</dbReference>
<reference evidence="3" key="1">
    <citation type="submission" date="2020-05" db="EMBL/GenBank/DDBJ databases">
        <authorList>
            <person name="Chiriac C."/>
            <person name="Salcher M."/>
            <person name="Ghai R."/>
            <person name="Kavagutti S V."/>
        </authorList>
    </citation>
    <scope>NUCLEOTIDE SEQUENCE</scope>
</reference>
<dbReference type="InterPro" id="IPR036291">
    <property type="entry name" value="NAD(P)-bd_dom_sf"/>
</dbReference>
<comment type="similarity">
    <text evidence="1">Belongs to the short-chain dehydrogenases/reductases (SDR) family.</text>
</comment>
<organism evidence="3">
    <name type="scientific">freshwater metagenome</name>
    <dbReference type="NCBI Taxonomy" id="449393"/>
    <lineage>
        <taxon>unclassified sequences</taxon>
        <taxon>metagenomes</taxon>
        <taxon>ecological metagenomes</taxon>
    </lineage>
</organism>
<name>A0A6J7AQ09_9ZZZZ</name>
<dbReference type="PROSITE" id="PS00061">
    <property type="entry name" value="ADH_SHORT"/>
    <property type="match status" value="1"/>
</dbReference>
<accession>A0A6J7AQ09</accession>
<proteinExistence type="inferred from homology"/>
<dbReference type="InterPro" id="IPR020904">
    <property type="entry name" value="Sc_DH/Rdtase_CS"/>
</dbReference>
<evidence type="ECO:0000313" key="3">
    <source>
        <dbReference type="EMBL" id="CAB4834079.1"/>
    </source>
</evidence>
<sequence length="253" mass="26702">MTKTPELALVTGASSGIGAACARQLADRGYEVIAAARRVDRLEQLAAGHPGITSWELDVTDQGSVDRLVAKLAGRAVAVLVANAGAAFEAEQIENADLAGWQAGYELNVIGLVRTVKAFLPNIELSGHGLIVLMGSTAGYIPYENAGSYTATKHGVAAIAGTLRLELSGRPIRVTEMIPGMVRTDEFSVKRFGGDQARAAKVYEGVKEPLTAEDVASAITWVASLPAHVNIDRMVIRPVAQAAQHKVHRVLGE</sequence>
<dbReference type="PRINTS" id="PR00081">
    <property type="entry name" value="GDHRDH"/>
</dbReference>
<dbReference type="SUPFAM" id="SSF51735">
    <property type="entry name" value="NAD(P)-binding Rossmann-fold domains"/>
    <property type="match status" value="1"/>
</dbReference>
<dbReference type="Gene3D" id="3.40.50.720">
    <property type="entry name" value="NAD(P)-binding Rossmann-like Domain"/>
    <property type="match status" value="1"/>
</dbReference>
<evidence type="ECO:0000256" key="1">
    <source>
        <dbReference type="ARBA" id="ARBA00006484"/>
    </source>
</evidence>
<dbReference type="PANTHER" id="PTHR42901:SF1">
    <property type="entry name" value="ALCOHOL DEHYDROGENASE"/>
    <property type="match status" value="1"/>
</dbReference>
<dbReference type="InterPro" id="IPR002347">
    <property type="entry name" value="SDR_fam"/>
</dbReference>
<gene>
    <name evidence="3" type="ORF">UFOPK3204_01394</name>
</gene>